<dbReference type="Proteomes" id="UP000233140">
    <property type="component" value="Unassembled WGS sequence"/>
</dbReference>
<keyword evidence="3" id="KW-1185">Reference proteome</keyword>
<reference evidence="2" key="1">
    <citation type="submission" date="2025-08" db="UniProtKB">
        <authorList>
            <consortium name="Ensembl"/>
        </authorList>
    </citation>
    <scope>IDENTIFICATION</scope>
</reference>
<keyword evidence="1" id="KW-0812">Transmembrane</keyword>
<keyword evidence="1" id="KW-1133">Transmembrane helix</keyword>
<proteinExistence type="predicted"/>
<protein>
    <submittedName>
        <fullName evidence="2">Uncharacterized protein</fullName>
    </submittedName>
</protein>
<organism evidence="2 3">
    <name type="scientific">Mandrillus leucophaeus</name>
    <name type="common">Drill</name>
    <name type="synonym">Papio leucophaeus</name>
    <dbReference type="NCBI Taxonomy" id="9568"/>
    <lineage>
        <taxon>Eukaryota</taxon>
        <taxon>Metazoa</taxon>
        <taxon>Chordata</taxon>
        <taxon>Craniata</taxon>
        <taxon>Vertebrata</taxon>
        <taxon>Euteleostomi</taxon>
        <taxon>Mammalia</taxon>
        <taxon>Eutheria</taxon>
        <taxon>Euarchontoglires</taxon>
        <taxon>Primates</taxon>
        <taxon>Haplorrhini</taxon>
        <taxon>Catarrhini</taxon>
        <taxon>Cercopithecidae</taxon>
        <taxon>Cercopithecinae</taxon>
        <taxon>Mandrillus</taxon>
    </lineage>
</organism>
<keyword evidence="1" id="KW-0472">Membrane</keyword>
<name>A0A2K5Z0T5_MANLE</name>
<dbReference type="AlphaFoldDB" id="A0A2K5Z0T5"/>
<accession>A0A2K5Z0T5</accession>
<dbReference type="GeneTree" id="ENSGT00910000147755"/>
<evidence type="ECO:0000256" key="1">
    <source>
        <dbReference type="SAM" id="Phobius"/>
    </source>
</evidence>
<evidence type="ECO:0000313" key="3">
    <source>
        <dbReference type="Proteomes" id="UP000233140"/>
    </source>
</evidence>
<sequence length="114" mass="12149">VADIGGLQKMKAPHTGVLHLGSVWVLLGPFLLGVGYTLTFNPLSGCMSTVCITANRTLSRSVCQVTPLHRSLSPHDGEYLHQMLLNSSGRGSRELGILIGGFNSIIMSADIMTI</sequence>
<reference evidence="2" key="2">
    <citation type="submission" date="2025-09" db="UniProtKB">
        <authorList>
            <consortium name="Ensembl"/>
        </authorList>
    </citation>
    <scope>IDENTIFICATION</scope>
</reference>
<feature type="transmembrane region" description="Helical" evidence="1">
    <location>
        <begin position="17"/>
        <end position="38"/>
    </location>
</feature>
<dbReference type="OMA" id="CMSTVCI"/>
<evidence type="ECO:0000313" key="2">
    <source>
        <dbReference type="Ensembl" id="ENSMLEP00000021406.1"/>
    </source>
</evidence>
<dbReference type="Ensembl" id="ENSMLET00000044906.1">
    <property type="protein sequence ID" value="ENSMLEP00000021406.1"/>
    <property type="gene ID" value="ENSMLEG00000034913.1"/>
</dbReference>